<dbReference type="Pfam" id="PF04233">
    <property type="entry name" value="Phage_Mu_F"/>
    <property type="match status" value="1"/>
</dbReference>
<sequence length="429" mass="48920">MPSPRLKINNFLKQRDIFRAVESAYTGCCFHPEAGIDLGSWDKLIEELAKKMHDGDLEPSQLSKEYISKTYEKTNEASALGYGKKWGKFPLPGEDRIVIELKKNLYQFSCAKSLAQLEDMNRMLYDKSGKLSSWGQFKENAQASGMKFNQNYLQAEYQTARQAASSARKWQDYQEAKDLFPNLEYRTVGDSRVRPEHEILNGTIKPIDDPFWRTYYPPNAWRCRCYVVQTAATVTKGKHEDNSVTPEFKGNVALDEEIFSRKGNFFKLMALDSNAERNAEFMKLNAPTETAHETGSGKKVNVSIFAHLDDKMKNVETATVIAEKLNKNILVRAHLNVSGHKNPEYEIDGMLADRKEQTGTAVENNIRKAKRQGCEVIIFDVTSDYPNSLNRFKNDIKGTLKAHYPNVFKKIIIVNGSEVEEIMVKDLLK</sequence>
<evidence type="ECO:0000259" key="1">
    <source>
        <dbReference type="Pfam" id="PF04233"/>
    </source>
</evidence>
<dbReference type="Pfam" id="PF18451">
    <property type="entry name" value="CdiA_C"/>
    <property type="match status" value="1"/>
</dbReference>
<protein>
    <submittedName>
        <fullName evidence="3">SPP1 gp7 family putative phage head morphogenesis protein</fullName>
    </submittedName>
</protein>
<dbReference type="InterPro" id="IPR006528">
    <property type="entry name" value="Phage_head_morphogenesis_dom"/>
</dbReference>
<proteinExistence type="predicted"/>
<dbReference type="InterPro" id="IPR040559">
    <property type="entry name" value="CdiA_C"/>
</dbReference>
<accession>A0ABY3NAK4</accession>
<evidence type="ECO:0000313" key="3">
    <source>
        <dbReference type="EMBL" id="TYO84536.1"/>
    </source>
</evidence>
<dbReference type="NCBIfam" id="TIGR01641">
    <property type="entry name" value="phageSPP1_gp7"/>
    <property type="match status" value="1"/>
</dbReference>
<dbReference type="Gene3D" id="3.40.1350.120">
    <property type="match status" value="1"/>
</dbReference>
<dbReference type="RefSeq" id="WP_065082334.1">
    <property type="nucleotide sequence ID" value="NZ_FLSS01000005.1"/>
</dbReference>
<organism evidence="3 4">
    <name type="scientific">Elizabethkingia miricola</name>
    <name type="common">Chryseobacterium miricola</name>
    <dbReference type="NCBI Taxonomy" id="172045"/>
    <lineage>
        <taxon>Bacteria</taxon>
        <taxon>Pseudomonadati</taxon>
        <taxon>Bacteroidota</taxon>
        <taxon>Flavobacteriia</taxon>
        <taxon>Flavobacteriales</taxon>
        <taxon>Weeksellaceae</taxon>
        <taxon>Elizabethkingia</taxon>
    </lineage>
</organism>
<evidence type="ECO:0000313" key="4">
    <source>
        <dbReference type="Proteomes" id="UP000324513"/>
    </source>
</evidence>
<reference evidence="3 4" key="1">
    <citation type="submission" date="2019-07" db="EMBL/GenBank/DDBJ databases">
        <title>Genomic Encyclopedia of Archaeal and Bacterial Type Strains, Phase II (KMG-II): from individual species to whole genera.</title>
        <authorList>
            <person name="Goeker M."/>
        </authorList>
    </citation>
    <scope>NUCLEOTIDE SEQUENCE [LARGE SCALE GENOMIC DNA]</scope>
    <source>
        <strain evidence="3 4">DSM 14571</strain>
    </source>
</reference>
<feature type="domain" description="tRNA nuclease CdiA C-terminal" evidence="2">
    <location>
        <begin position="341"/>
        <end position="415"/>
    </location>
</feature>
<evidence type="ECO:0000259" key="2">
    <source>
        <dbReference type="Pfam" id="PF18451"/>
    </source>
</evidence>
<feature type="domain" description="Phage head morphogenesis" evidence="1">
    <location>
        <begin position="144"/>
        <end position="227"/>
    </location>
</feature>
<comment type="caution">
    <text evidence="3">The sequence shown here is derived from an EMBL/GenBank/DDBJ whole genome shotgun (WGS) entry which is preliminary data.</text>
</comment>
<keyword evidence="4" id="KW-1185">Reference proteome</keyword>
<dbReference type="EMBL" id="VNHK01000021">
    <property type="protein sequence ID" value="TYO84536.1"/>
    <property type="molecule type" value="Genomic_DNA"/>
</dbReference>
<gene>
    <name evidence="3" type="ORF">LX74_03960</name>
</gene>
<name>A0ABY3NAK4_ELIMR</name>
<dbReference type="Proteomes" id="UP000324513">
    <property type="component" value="Unassembled WGS sequence"/>
</dbReference>